<gene>
    <name evidence="1" type="ORF">U9M48_043076</name>
</gene>
<sequence length="207" mass="23024">MGLIRGLPKLRGREGLSLPPTVVMARWLPPLTFLCLGPARVASVGGKWYVLVVVDDFSRFSWVFFMEFKDEAFGFVRDRVLRLRNESHKAMRAICGDNGGEFETLGLEHPGFLLHIPLLRTVLWNARTAHLLRWHGRCSMSIGLEALLGGGGEYGFVTLRTGFSCELSLGRPRMNFGLVGSPASSICEHLRLPRCFVFEEGGAFGQV</sequence>
<organism evidence="1 2">
    <name type="scientific">Paspalum notatum var. saurae</name>
    <dbReference type="NCBI Taxonomy" id="547442"/>
    <lineage>
        <taxon>Eukaryota</taxon>
        <taxon>Viridiplantae</taxon>
        <taxon>Streptophyta</taxon>
        <taxon>Embryophyta</taxon>
        <taxon>Tracheophyta</taxon>
        <taxon>Spermatophyta</taxon>
        <taxon>Magnoliopsida</taxon>
        <taxon>Liliopsida</taxon>
        <taxon>Poales</taxon>
        <taxon>Poaceae</taxon>
        <taxon>PACMAD clade</taxon>
        <taxon>Panicoideae</taxon>
        <taxon>Andropogonodae</taxon>
        <taxon>Paspaleae</taxon>
        <taxon>Paspalinae</taxon>
        <taxon>Paspalum</taxon>
    </lineage>
</organism>
<proteinExistence type="predicted"/>
<evidence type="ECO:0000313" key="2">
    <source>
        <dbReference type="Proteomes" id="UP001341281"/>
    </source>
</evidence>
<dbReference type="PANTHER" id="PTHR42648:SF21">
    <property type="entry name" value="CYSTEINE-RICH RLK (RECEPTOR-LIKE PROTEIN KINASE) 8"/>
    <property type="match status" value="1"/>
</dbReference>
<accession>A0AAQ3UWI4</accession>
<name>A0AAQ3UWI4_PASNO</name>
<dbReference type="AlphaFoldDB" id="A0AAQ3UWI4"/>
<reference evidence="1 2" key="1">
    <citation type="submission" date="2024-02" db="EMBL/GenBank/DDBJ databases">
        <title>High-quality chromosome-scale genome assembly of Pensacola bahiagrass (Paspalum notatum Flugge var. saurae).</title>
        <authorList>
            <person name="Vega J.M."/>
            <person name="Podio M."/>
            <person name="Orjuela J."/>
            <person name="Siena L.A."/>
            <person name="Pessino S.C."/>
            <person name="Combes M.C."/>
            <person name="Mariac C."/>
            <person name="Albertini E."/>
            <person name="Pupilli F."/>
            <person name="Ortiz J.P.A."/>
            <person name="Leblanc O."/>
        </authorList>
    </citation>
    <scope>NUCLEOTIDE SEQUENCE [LARGE SCALE GENOMIC DNA]</scope>
    <source>
        <strain evidence="1">R1</strain>
        <tissue evidence="1">Leaf</tissue>
    </source>
</reference>
<dbReference type="GO" id="GO:0003676">
    <property type="term" value="F:nucleic acid binding"/>
    <property type="evidence" value="ECO:0007669"/>
    <property type="project" value="InterPro"/>
</dbReference>
<dbReference type="Gene3D" id="3.30.420.10">
    <property type="entry name" value="Ribonuclease H-like superfamily/Ribonuclease H"/>
    <property type="match status" value="1"/>
</dbReference>
<dbReference type="InterPro" id="IPR039537">
    <property type="entry name" value="Retrotran_Ty1/copia-like"/>
</dbReference>
<dbReference type="InterPro" id="IPR036397">
    <property type="entry name" value="RNaseH_sf"/>
</dbReference>
<dbReference type="SUPFAM" id="SSF53098">
    <property type="entry name" value="Ribonuclease H-like"/>
    <property type="match status" value="1"/>
</dbReference>
<dbReference type="EMBL" id="CP144754">
    <property type="protein sequence ID" value="WVZ97550.1"/>
    <property type="molecule type" value="Genomic_DNA"/>
</dbReference>
<dbReference type="Proteomes" id="UP001341281">
    <property type="component" value="Chromosome 10"/>
</dbReference>
<dbReference type="PANTHER" id="PTHR42648">
    <property type="entry name" value="TRANSPOSASE, PUTATIVE-RELATED"/>
    <property type="match status" value="1"/>
</dbReference>
<protein>
    <recommendedName>
        <fullName evidence="3">Integrase catalytic domain-containing protein</fullName>
    </recommendedName>
</protein>
<evidence type="ECO:0008006" key="3">
    <source>
        <dbReference type="Google" id="ProtNLM"/>
    </source>
</evidence>
<keyword evidence="2" id="KW-1185">Reference proteome</keyword>
<dbReference type="InterPro" id="IPR012337">
    <property type="entry name" value="RNaseH-like_sf"/>
</dbReference>
<evidence type="ECO:0000313" key="1">
    <source>
        <dbReference type="EMBL" id="WVZ97550.1"/>
    </source>
</evidence>